<evidence type="ECO:0000256" key="2">
    <source>
        <dbReference type="SAM" id="Phobius"/>
    </source>
</evidence>
<dbReference type="Pfam" id="PF07833">
    <property type="entry name" value="Cu_amine_oxidN1"/>
    <property type="match status" value="1"/>
</dbReference>
<protein>
    <submittedName>
        <fullName evidence="4">Copper amine oxidase N-terminal domain-containing protein</fullName>
    </submittedName>
</protein>
<keyword evidence="2" id="KW-1133">Transmembrane helix</keyword>
<keyword evidence="5" id="KW-1185">Reference proteome</keyword>
<dbReference type="OrthoDB" id="1954422at2"/>
<proteinExistence type="predicted"/>
<sequence>MGTISDRRKSKGKDIDENTQIHMSTEYTRHKPVRRKFNFVICGMLISSLLLGSIALSGGNMASAATSHPTTQAVAAEQQLSVSFQDEQALIRNLKLSVKVIEEKGFNINTISKILDGLNAVDEKLSSGGFVDKTELKPVILDVERVFAQYGSDGLLTLRNDQTTLASIKQQLGMTYNSNYASQSPVSKKNEVKILSAGVLIPSVVIDGVKQSYPQSPVIQNGSTLVPLRGIFESLGATVSWSNATETVSATKGSTEVSLKVGSEVAYVNGKQVKLTAPSTKINGFTMVPLRFIAEALGGTVKWDNETQTAYIESTKSPTSSTGQMVGGIKVLYGKHTYDSANQTEYNKVMEIVNGAIQGVDTVVFGGEKYSEYYSDYLNGARWSGNTNTTDHKEQERNKGLKSAENKIGPLVEEGLSKDEIIKVYKIVNVALNLLQGKADPGDGSPSSAADNLLYNRSDCDAEAQVYSAVFDSMSYNTAIIGGANHAQIIIKIGGSWFTTAAGAFEKVDVQKALKGGSAIVVDPTLGRSTL</sequence>
<gene>
    <name evidence="4" type="ORF">E1757_04445</name>
</gene>
<dbReference type="InterPro" id="IPR036582">
    <property type="entry name" value="Mao_N_sf"/>
</dbReference>
<dbReference type="Gene3D" id="3.30.457.10">
    <property type="entry name" value="Copper amine oxidase-like, N-terminal domain"/>
    <property type="match status" value="1"/>
</dbReference>
<feature type="region of interest" description="Disordered" evidence="1">
    <location>
        <begin position="1"/>
        <end position="20"/>
    </location>
</feature>
<dbReference type="AlphaFoldDB" id="A0A4V2ZUI3"/>
<feature type="domain" description="Copper amine oxidase-like N-terminal" evidence="3">
    <location>
        <begin position="206"/>
        <end position="312"/>
    </location>
</feature>
<evidence type="ECO:0000256" key="1">
    <source>
        <dbReference type="SAM" id="MobiDB-lite"/>
    </source>
</evidence>
<dbReference type="SUPFAM" id="SSF55383">
    <property type="entry name" value="Copper amine oxidase, domain N"/>
    <property type="match status" value="1"/>
</dbReference>
<dbReference type="InterPro" id="IPR012854">
    <property type="entry name" value="Cu_amine_oxidase-like_N"/>
</dbReference>
<feature type="transmembrane region" description="Helical" evidence="2">
    <location>
        <begin position="37"/>
        <end position="56"/>
    </location>
</feature>
<keyword evidence="2" id="KW-0472">Membrane</keyword>
<evidence type="ECO:0000313" key="4">
    <source>
        <dbReference type="EMBL" id="TDG00865.1"/>
    </source>
</evidence>
<evidence type="ECO:0000313" key="5">
    <source>
        <dbReference type="Proteomes" id="UP000295636"/>
    </source>
</evidence>
<organism evidence="4 5">
    <name type="scientific">Paenibacillus piri</name>
    <dbReference type="NCBI Taxonomy" id="2547395"/>
    <lineage>
        <taxon>Bacteria</taxon>
        <taxon>Bacillati</taxon>
        <taxon>Bacillota</taxon>
        <taxon>Bacilli</taxon>
        <taxon>Bacillales</taxon>
        <taxon>Paenibacillaceae</taxon>
        <taxon>Paenibacillus</taxon>
    </lineage>
</organism>
<name>A0A4V2ZUI3_9BACL</name>
<reference evidence="4 5" key="1">
    <citation type="submission" date="2019-03" db="EMBL/GenBank/DDBJ databases">
        <title>This is whole genome sequence of Paenibacillus sp MS74 strain.</title>
        <authorList>
            <person name="Trinh H.N."/>
        </authorList>
    </citation>
    <scope>NUCLEOTIDE SEQUENCE [LARGE SCALE GENOMIC DNA]</scope>
    <source>
        <strain evidence="4 5">MS74</strain>
    </source>
</reference>
<dbReference type="Proteomes" id="UP000295636">
    <property type="component" value="Unassembled WGS sequence"/>
</dbReference>
<evidence type="ECO:0000259" key="3">
    <source>
        <dbReference type="Pfam" id="PF07833"/>
    </source>
</evidence>
<keyword evidence="2" id="KW-0812">Transmembrane</keyword>
<comment type="caution">
    <text evidence="4">The sequence shown here is derived from an EMBL/GenBank/DDBJ whole genome shotgun (WGS) entry which is preliminary data.</text>
</comment>
<accession>A0A4V2ZUI3</accession>
<dbReference type="RefSeq" id="WP_133225575.1">
    <property type="nucleotide sequence ID" value="NZ_SMRT01000001.1"/>
</dbReference>
<dbReference type="EMBL" id="SMRT01000001">
    <property type="protein sequence ID" value="TDG00865.1"/>
    <property type="molecule type" value="Genomic_DNA"/>
</dbReference>